<dbReference type="Proteomes" id="UP000030751">
    <property type="component" value="Unassembled WGS sequence"/>
</dbReference>
<protein>
    <submittedName>
        <fullName evidence="1">Uncharacterized protein</fullName>
    </submittedName>
</protein>
<dbReference type="AlphaFoldDB" id="W9NVQ3"/>
<organism evidence="1">
    <name type="scientific">Fusarium oxysporum f. sp. pisi HDV247</name>
    <dbReference type="NCBI Taxonomy" id="1080344"/>
    <lineage>
        <taxon>Eukaryota</taxon>
        <taxon>Fungi</taxon>
        <taxon>Dikarya</taxon>
        <taxon>Ascomycota</taxon>
        <taxon>Pezizomycotina</taxon>
        <taxon>Sordariomycetes</taxon>
        <taxon>Hypocreomycetidae</taxon>
        <taxon>Hypocreales</taxon>
        <taxon>Nectriaceae</taxon>
        <taxon>Fusarium</taxon>
        <taxon>Fusarium oxysporum species complex</taxon>
    </lineage>
</organism>
<proteinExistence type="predicted"/>
<dbReference type="HOGENOM" id="CLU_2084919_0_0_1"/>
<reference evidence="1" key="2">
    <citation type="submission" date="2012-05" db="EMBL/GenBank/DDBJ databases">
        <title>Annotation of the Genome Sequence of Fusarium oxysporum HDV247.</title>
        <authorList>
            <consortium name="The Broad Institute Genomics Platform"/>
            <person name="Ma L.-J."/>
            <person name="Corby-Kistler H."/>
            <person name="Broz K."/>
            <person name="Gale L.R."/>
            <person name="Jonkers W."/>
            <person name="O'Donnell K."/>
            <person name="Ploetz R."/>
            <person name="Steinberg C."/>
            <person name="Schwartz D.C."/>
            <person name="VanEtten H."/>
            <person name="Zhou S."/>
            <person name="Young S.K."/>
            <person name="Zeng Q."/>
            <person name="Gargeya S."/>
            <person name="Fitzgerald M."/>
            <person name="Abouelleil A."/>
            <person name="Alvarado L."/>
            <person name="Chapman S.B."/>
            <person name="Gainer-Dewar J."/>
            <person name="Goldberg J."/>
            <person name="Griggs A."/>
            <person name="Gujja S."/>
            <person name="Hansen M."/>
            <person name="Howarth C."/>
            <person name="Imamovic A."/>
            <person name="Ireland A."/>
            <person name="Larimer J."/>
            <person name="McCowan C."/>
            <person name="Murphy C."/>
            <person name="Pearson M."/>
            <person name="Poon T.W."/>
            <person name="Priest M."/>
            <person name="Roberts A."/>
            <person name="Saif S."/>
            <person name="Shea T."/>
            <person name="Sykes S."/>
            <person name="Wortman J."/>
            <person name="Nusbaum C."/>
            <person name="Birren B."/>
        </authorList>
    </citation>
    <scope>NUCLEOTIDE SEQUENCE</scope>
    <source>
        <strain evidence="1">HDV247</strain>
    </source>
</reference>
<reference evidence="1" key="1">
    <citation type="submission" date="2011-10" db="EMBL/GenBank/DDBJ databases">
        <title>The Genome Sequence of Fusarium oxysporum HDV247.</title>
        <authorList>
            <consortium name="The Broad Institute Genome Sequencing Platform"/>
            <person name="Ma L.-J."/>
            <person name="Gale L.R."/>
            <person name="Schwartz D.C."/>
            <person name="Zhou S."/>
            <person name="Corby-Kistler H."/>
            <person name="Young S.K."/>
            <person name="Zeng Q."/>
            <person name="Gargeya S."/>
            <person name="Fitzgerald M."/>
            <person name="Haas B."/>
            <person name="Abouelleil A."/>
            <person name="Alvarado L."/>
            <person name="Arachchi H.M."/>
            <person name="Berlin A."/>
            <person name="Brown A."/>
            <person name="Chapman S.B."/>
            <person name="Chen Z."/>
            <person name="Dunbar C."/>
            <person name="Freedman E."/>
            <person name="Gearin G."/>
            <person name="Goldberg J."/>
            <person name="Griggs A."/>
            <person name="Gujja S."/>
            <person name="Heiman D."/>
            <person name="Howarth C."/>
            <person name="Larson L."/>
            <person name="Lui A."/>
            <person name="MacDonald P.J.P."/>
            <person name="Montmayeur A."/>
            <person name="Murphy C."/>
            <person name="Neiman D."/>
            <person name="Pearson M."/>
            <person name="Priest M."/>
            <person name="Roberts A."/>
            <person name="Saif S."/>
            <person name="Shea T."/>
            <person name="Shenoy N."/>
            <person name="Sisk P."/>
            <person name="Stolte C."/>
            <person name="Sykes S."/>
            <person name="Wortman J."/>
            <person name="Nusbaum C."/>
            <person name="Birren B."/>
        </authorList>
    </citation>
    <scope>NUCLEOTIDE SEQUENCE [LARGE SCALE GENOMIC DNA]</scope>
    <source>
        <strain evidence="1">HDV247</strain>
    </source>
</reference>
<gene>
    <name evidence="1" type="ORF">FOVG_14919</name>
</gene>
<dbReference type="EMBL" id="JH650983">
    <property type="protein sequence ID" value="EXA34062.1"/>
    <property type="molecule type" value="Genomic_DNA"/>
</dbReference>
<evidence type="ECO:0000313" key="1">
    <source>
        <dbReference type="EMBL" id="EXA34062.1"/>
    </source>
</evidence>
<accession>W9NVQ3</accession>
<name>W9NVQ3_FUSOX</name>
<sequence>MIKGCLETSTRPTRLVDRYRLILTLASSALLLLAQASCATRRAQAIARRPLALRDGAFRADRRNALNESVTDWFLPVCANTPTAADARRDNSPLALHQTVLWRCHEAALGGNSLWSI</sequence>